<dbReference type="AlphaFoldDB" id="A0A7S3LJ41"/>
<proteinExistence type="predicted"/>
<sequence length="300" mass="33824">MFMSLLLWITPVLATPLVFYMLPRKLKRWILLKTFLNDTQKPQSDITYEAAILPHSELKQISENLWIVSGTLPQPGPKFNRNMTIFRIPKTNKLVLHSVICLNQTVREVLDSLGKVSYIIVPSSMHRLDARHYQKMYPKAKVVCPEGARSKMNGWVDIDNSVENILDTSSDYMGIKWLRVDGATASDKKPIELVYLLDLEDAENSKALCCSDIFFNINPESADFVTKMIGSANGFGMTSIGMIMAEDPGRVQQWILKQFFENENKSDCNISCIIVGHGDVILGNEQVKHALTNAARKLSS</sequence>
<organism evidence="1">
    <name type="scientific">Aplanochytrium stocchinoi</name>
    <dbReference type="NCBI Taxonomy" id="215587"/>
    <lineage>
        <taxon>Eukaryota</taxon>
        <taxon>Sar</taxon>
        <taxon>Stramenopiles</taxon>
        <taxon>Bigyra</taxon>
        <taxon>Labyrinthulomycetes</taxon>
        <taxon>Thraustochytrida</taxon>
        <taxon>Thraustochytriidae</taxon>
        <taxon>Aplanochytrium</taxon>
    </lineage>
</organism>
<dbReference type="EMBL" id="HBIN01001069">
    <property type="protein sequence ID" value="CAE0430257.1"/>
    <property type="molecule type" value="Transcribed_RNA"/>
</dbReference>
<accession>A0A7S3LJ41</accession>
<reference evidence="1" key="1">
    <citation type="submission" date="2021-01" db="EMBL/GenBank/DDBJ databases">
        <authorList>
            <person name="Corre E."/>
            <person name="Pelletier E."/>
            <person name="Niang G."/>
            <person name="Scheremetjew M."/>
            <person name="Finn R."/>
            <person name="Kale V."/>
            <person name="Holt S."/>
            <person name="Cochrane G."/>
            <person name="Meng A."/>
            <person name="Brown T."/>
            <person name="Cohen L."/>
        </authorList>
    </citation>
    <scope>NUCLEOTIDE SEQUENCE</scope>
    <source>
        <strain evidence="1">GSBS06</strain>
    </source>
</reference>
<name>A0A7S3LJ41_9STRA</name>
<gene>
    <name evidence="1" type="ORF">ASTO00021_LOCUS565</name>
</gene>
<dbReference type="SUPFAM" id="SSF56281">
    <property type="entry name" value="Metallo-hydrolase/oxidoreductase"/>
    <property type="match status" value="1"/>
</dbReference>
<protein>
    <recommendedName>
        <fullName evidence="2">Metallo-beta-lactamase domain-containing protein</fullName>
    </recommendedName>
</protein>
<evidence type="ECO:0000313" key="1">
    <source>
        <dbReference type="EMBL" id="CAE0430257.1"/>
    </source>
</evidence>
<evidence type="ECO:0008006" key="2">
    <source>
        <dbReference type="Google" id="ProtNLM"/>
    </source>
</evidence>
<dbReference type="InterPro" id="IPR036866">
    <property type="entry name" value="RibonucZ/Hydroxyglut_hydro"/>
</dbReference>